<comment type="caution">
    <text evidence="1">The sequence shown here is derived from an EMBL/GenBank/DDBJ whole genome shotgun (WGS) entry which is preliminary data.</text>
</comment>
<name>A0A7C4RRT2_9BACT</name>
<accession>A0A7C4RRT2</accession>
<reference evidence="1" key="1">
    <citation type="journal article" date="2020" name="mSystems">
        <title>Genome- and Community-Level Interaction Insights into Carbon Utilization and Element Cycling Functions of Hydrothermarchaeota in Hydrothermal Sediment.</title>
        <authorList>
            <person name="Zhou Z."/>
            <person name="Liu Y."/>
            <person name="Xu W."/>
            <person name="Pan J."/>
            <person name="Luo Z.H."/>
            <person name="Li M."/>
        </authorList>
    </citation>
    <scope>NUCLEOTIDE SEQUENCE [LARGE SCALE GENOMIC DNA]</scope>
    <source>
        <strain evidence="1">SpSt-477</strain>
    </source>
</reference>
<sequence>MDAILTREILEDRWNRFLVCSEAAIRSHPELFREIKRHLENVFSRSIDVSEYYPLAKKLSEMLRELGRHHEESIFAYFGTHLDPQQSGDPRYFRAMCLDLIQQIQQIERWRMQGRSLRRIK</sequence>
<organism evidence="1">
    <name type="scientific">Desulfatirhabdium butyrativorans</name>
    <dbReference type="NCBI Taxonomy" id="340467"/>
    <lineage>
        <taxon>Bacteria</taxon>
        <taxon>Pseudomonadati</taxon>
        <taxon>Thermodesulfobacteriota</taxon>
        <taxon>Desulfobacteria</taxon>
        <taxon>Desulfobacterales</taxon>
        <taxon>Desulfatirhabdiaceae</taxon>
        <taxon>Desulfatirhabdium</taxon>
    </lineage>
</organism>
<protein>
    <recommendedName>
        <fullName evidence="2">Hemerythrin-like domain-containing protein</fullName>
    </recommendedName>
</protein>
<evidence type="ECO:0000313" key="1">
    <source>
        <dbReference type="EMBL" id="HGU32916.1"/>
    </source>
</evidence>
<evidence type="ECO:0008006" key="2">
    <source>
        <dbReference type="Google" id="ProtNLM"/>
    </source>
</evidence>
<gene>
    <name evidence="1" type="ORF">ENS29_08670</name>
</gene>
<dbReference type="AlphaFoldDB" id="A0A7C4RRT2"/>
<proteinExistence type="predicted"/>
<dbReference type="EMBL" id="DSUH01000203">
    <property type="protein sequence ID" value="HGU32916.1"/>
    <property type="molecule type" value="Genomic_DNA"/>
</dbReference>